<dbReference type="EMBL" id="KZ805411">
    <property type="protein sequence ID" value="PVH98524.1"/>
    <property type="molecule type" value="Genomic_DNA"/>
</dbReference>
<accession>A0A2V1DN10</accession>
<keyword evidence="5" id="KW-1185">Reference proteome</keyword>
<reference evidence="4 5" key="1">
    <citation type="journal article" date="2018" name="Sci. Rep.">
        <title>Comparative genomics provides insights into the lifestyle and reveals functional heterogeneity of dark septate endophytic fungi.</title>
        <authorList>
            <person name="Knapp D.G."/>
            <person name="Nemeth J.B."/>
            <person name="Barry K."/>
            <person name="Hainaut M."/>
            <person name="Henrissat B."/>
            <person name="Johnson J."/>
            <person name="Kuo A."/>
            <person name="Lim J.H.P."/>
            <person name="Lipzen A."/>
            <person name="Nolan M."/>
            <person name="Ohm R.A."/>
            <person name="Tamas L."/>
            <person name="Grigoriev I.V."/>
            <person name="Spatafora J.W."/>
            <person name="Nagy L.G."/>
            <person name="Kovacs G.M."/>
        </authorList>
    </citation>
    <scope>NUCLEOTIDE SEQUENCE [LARGE SCALE GENOMIC DNA]</scope>
    <source>
        <strain evidence="4 5">DSE2036</strain>
    </source>
</reference>
<evidence type="ECO:0000256" key="3">
    <source>
        <dbReference type="RuleBase" id="RU000363"/>
    </source>
</evidence>
<protein>
    <submittedName>
        <fullName evidence="4">NAD(P)-binding protein</fullName>
    </submittedName>
</protein>
<dbReference type="PRINTS" id="PR00080">
    <property type="entry name" value="SDRFAMILY"/>
</dbReference>
<keyword evidence="2" id="KW-0560">Oxidoreductase</keyword>
<evidence type="ECO:0000313" key="5">
    <source>
        <dbReference type="Proteomes" id="UP000244855"/>
    </source>
</evidence>
<dbReference type="PRINTS" id="PR00081">
    <property type="entry name" value="GDHRDH"/>
</dbReference>
<dbReference type="Proteomes" id="UP000244855">
    <property type="component" value="Unassembled WGS sequence"/>
</dbReference>
<organism evidence="4 5">
    <name type="scientific">Periconia macrospinosa</name>
    <dbReference type="NCBI Taxonomy" id="97972"/>
    <lineage>
        <taxon>Eukaryota</taxon>
        <taxon>Fungi</taxon>
        <taxon>Dikarya</taxon>
        <taxon>Ascomycota</taxon>
        <taxon>Pezizomycotina</taxon>
        <taxon>Dothideomycetes</taxon>
        <taxon>Pleosporomycetidae</taxon>
        <taxon>Pleosporales</taxon>
        <taxon>Massarineae</taxon>
        <taxon>Periconiaceae</taxon>
        <taxon>Periconia</taxon>
    </lineage>
</organism>
<dbReference type="PANTHER" id="PTHR43180">
    <property type="entry name" value="3-OXOACYL-(ACYL-CARRIER-PROTEIN) REDUCTASE (AFU_ORTHOLOGUE AFUA_6G11210)"/>
    <property type="match status" value="1"/>
</dbReference>
<dbReference type="Gene3D" id="3.40.50.720">
    <property type="entry name" value="NAD(P)-binding Rossmann-like Domain"/>
    <property type="match status" value="1"/>
</dbReference>
<dbReference type="PANTHER" id="PTHR43180:SF80">
    <property type="entry name" value="NAD(P)-BINDING PROTEIN"/>
    <property type="match status" value="1"/>
</dbReference>
<dbReference type="AlphaFoldDB" id="A0A2V1DN10"/>
<evidence type="ECO:0000313" key="4">
    <source>
        <dbReference type="EMBL" id="PVH98524.1"/>
    </source>
</evidence>
<evidence type="ECO:0000256" key="2">
    <source>
        <dbReference type="ARBA" id="ARBA00023002"/>
    </source>
</evidence>
<dbReference type="OrthoDB" id="37659at2759"/>
<dbReference type="InterPro" id="IPR036291">
    <property type="entry name" value="NAD(P)-bd_dom_sf"/>
</dbReference>
<dbReference type="SUPFAM" id="SSF51735">
    <property type="entry name" value="NAD(P)-binding Rossmann-fold domains"/>
    <property type="match status" value="1"/>
</dbReference>
<comment type="similarity">
    <text evidence="1 3">Belongs to the short-chain dehydrogenases/reductases (SDR) family.</text>
</comment>
<sequence>MSILTPTLTSLKTLSTTPKTILITGSSSGIGHATTVLLSTLNPSHNLILVDLTPPPSSLTHAASNVLHCTCDITSWTAQRAAFAQGKAKFGRIDYVFANAGISEDGDQFFAEKVDGEGELAGPGGKTLGVDLEGLVMTVKLAIYYLRRNDDDAGGEGGGRRGRGGIVLTASLAGYLGTAGMHMYSAAKHGVVGLMRALKHECRALGIAVSVVAPAVTATPLILATDGSTVKRVEGNGEGMVDEHARVLRKGGVTVNRVESVALAVCWLWEQGLAASGMGVLVQNDRFVDLERGLMKNRDVWMGREALEDFQGGKRSEAFGGEQKGGKAKI</sequence>
<dbReference type="InterPro" id="IPR002347">
    <property type="entry name" value="SDR_fam"/>
</dbReference>
<dbReference type="STRING" id="97972.A0A2V1DN10"/>
<dbReference type="Pfam" id="PF00106">
    <property type="entry name" value="adh_short"/>
    <property type="match status" value="1"/>
</dbReference>
<dbReference type="GO" id="GO:0016491">
    <property type="term" value="F:oxidoreductase activity"/>
    <property type="evidence" value="ECO:0007669"/>
    <property type="project" value="UniProtKB-KW"/>
</dbReference>
<name>A0A2V1DN10_9PLEO</name>
<proteinExistence type="inferred from homology"/>
<gene>
    <name evidence="4" type="ORF">DM02DRAFT_615746</name>
</gene>
<evidence type="ECO:0000256" key="1">
    <source>
        <dbReference type="ARBA" id="ARBA00006484"/>
    </source>
</evidence>